<keyword evidence="3" id="KW-1185">Reference proteome</keyword>
<comment type="caution">
    <text evidence="2">The sequence shown here is derived from an EMBL/GenBank/DDBJ whole genome shotgun (WGS) entry which is preliminary data.</text>
</comment>
<feature type="transmembrane region" description="Helical" evidence="1">
    <location>
        <begin position="141"/>
        <end position="158"/>
    </location>
</feature>
<keyword evidence="1" id="KW-1133">Transmembrane helix</keyword>
<keyword evidence="1" id="KW-0812">Transmembrane</keyword>
<reference evidence="2 3" key="1">
    <citation type="journal article" date="2022" name="Syst. Appl. Microbiol.">
        <title>Natronocalculus amylovorans gen. nov., sp. nov., and Natranaeroarchaeum aerophilus sp. nov., dominant culturable amylolytic natronoarchaea from hypersaline soda lakes in southwestern Siberia.</title>
        <authorList>
            <person name="Sorokin D.Y."/>
            <person name="Elcheninov A.G."/>
            <person name="Khizhniak T.V."/>
            <person name="Koenen M."/>
            <person name="Bale N.J."/>
            <person name="Damste J.S.S."/>
            <person name="Kublanov I.V."/>
        </authorList>
    </citation>
    <scope>NUCLEOTIDE SEQUENCE [LARGE SCALE GENOMIC DNA]</scope>
    <source>
        <strain evidence="2 3">AArc-St1-1</strain>
    </source>
</reference>
<evidence type="ECO:0000313" key="3">
    <source>
        <dbReference type="Proteomes" id="UP001202674"/>
    </source>
</evidence>
<dbReference type="RefSeq" id="WP_250597182.1">
    <property type="nucleotide sequence ID" value="NZ_JAKRVY010000006.1"/>
</dbReference>
<feature type="transmembrane region" description="Helical" evidence="1">
    <location>
        <begin position="100"/>
        <end position="120"/>
    </location>
</feature>
<feature type="transmembrane region" description="Helical" evidence="1">
    <location>
        <begin position="64"/>
        <end position="80"/>
    </location>
</feature>
<dbReference type="EMBL" id="JAKRVY010000006">
    <property type="protein sequence ID" value="MCL9814263.1"/>
    <property type="molecule type" value="Genomic_DNA"/>
</dbReference>
<name>A0AAE3FST1_9EURY</name>
<evidence type="ECO:0000256" key="1">
    <source>
        <dbReference type="SAM" id="Phobius"/>
    </source>
</evidence>
<proteinExistence type="predicted"/>
<dbReference type="AlphaFoldDB" id="A0AAE3FST1"/>
<accession>A0AAE3FST1</accession>
<gene>
    <name evidence="2" type="ORF">AArcSt11_11430</name>
</gene>
<dbReference type="Pfam" id="PF09622">
    <property type="entry name" value="DUF2391"/>
    <property type="match status" value="1"/>
</dbReference>
<sequence>MSSEGKDQRQSPTDYDINDVLRQLDELEGTVDTSKERQEVRRTRRMLESVPGSDRIRKYTSRDIAEGFVGGIIFALPLLVEDGVFEIAEWFVEFTVASIPIFFVINVLFIVGLVSGLLYFTDIRNVQVRLLFGFLPKRLTAVLLISLCVAAGTMLMWGRLTAEGPSNFEMLARITVIWAAAALGASLGDILPGESSGTDIADRVAEIGDRESGSPE</sequence>
<protein>
    <submittedName>
        <fullName evidence="2">DUF2391 domain-containing protein</fullName>
    </submittedName>
</protein>
<dbReference type="InterPro" id="IPR024464">
    <property type="entry name" value="DUF2391"/>
</dbReference>
<dbReference type="Proteomes" id="UP001202674">
    <property type="component" value="Unassembled WGS sequence"/>
</dbReference>
<evidence type="ECO:0000313" key="2">
    <source>
        <dbReference type="EMBL" id="MCL9814263.1"/>
    </source>
</evidence>
<keyword evidence="1" id="KW-0472">Membrane</keyword>
<feature type="transmembrane region" description="Helical" evidence="1">
    <location>
        <begin position="170"/>
        <end position="191"/>
    </location>
</feature>
<organism evidence="2 3">
    <name type="scientific">Natranaeroarchaeum aerophilus</name>
    <dbReference type="NCBI Taxonomy" id="2917711"/>
    <lineage>
        <taxon>Archaea</taxon>
        <taxon>Methanobacteriati</taxon>
        <taxon>Methanobacteriota</taxon>
        <taxon>Stenosarchaea group</taxon>
        <taxon>Halobacteria</taxon>
        <taxon>Halobacteriales</taxon>
        <taxon>Natronoarchaeaceae</taxon>
        <taxon>Natranaeroarchaeum</taxon>
    </lineage>
</organism>